<evidence type="ECO:0000256" key="7">
    <source>
        <dbReference type="RuleBase" id="RU363032"/>
    </source>
</evidence>
<gene>
    <name evidence="9" type="ORF">ACFFNY_19495</name>
</gene>
<reference evidence="9 10" key="1">
    <citation type="submission" date="2024-09" db="EMBL/GenBank/DDBJ databases">
        <authorList>
            <person name="Sun Q."/>
            <person name="Mori K."/>
        </authorList>
    </citation>
    <scope>NUCLEOTIDE SEQUENCE [LARGE SCALE GENOMIC DNA]</scope>
    <source>
        <strain evidence="9 10">JCM 12520</strain>
    </source>
</reference>
<evidence type="ECO:0000313" key="10">
    <source>
        <dbReference type="Proteomes" id="UP001589619"/>
    </source>
</evidence>
<feature type="transmembrane region" description="Helical" evidence="7">
    <location>
        <begin position="259"/>
        <end position="279"/>
    </location>
</feature>
<evidence type="ECO:0000256" key="6">
    <source>
        <dbReference type="ARBA" id="ARBA00023136"/>
    </source>
</evidence>
<dbReference type="InterPro" id="IPR035906">
    <property type="entry name" value="MetI-like_sf"/>
</dbReference>
<dbReference type="PROSITE" id="PS50928">
    <property type="entry name" value="ABC_TM1"/>
    <property type="match status" value="1"/>
</dbReference>
<evidence type="ECO:0000256" key="3">
    <source>
        <dbReference type="ARBA" id="ARBA00022475"/>
    </source>
</evidence>
<dbReference type="SUPFAM" id="SSF161098">
    <property type="entry name" value="MetI-like"/>
    <property type="match status" value="1"/>
</dbReference>
<organism evidence="9 10">
    <name type="scientific">Paenibacillus hodogayensis</name>
    <dbReference type="NCBI Taxonomy" id="279208"/>
    <lineage>
        <taxon>Bacteria</taxon>
        <taxon>Bacillati</taxon>
        <taxon>Bacillota</taxon>
        <taxon>Bacilli</taxon>
        <taxon>Bacillales</taxon>
        <taxon>Paenibacillaceae</taxon>
        <taxon>Paenibacillus</taxon>
    </lineage>
</organism>
<dbReference type="PANTHER" id="PTHR43744:SF9">
    <property type="entry name" value="POLYGALACTURONAN_RHAMNOGALACTURONAN TRANSPORT SYSTEM PERMEASE PROTEIN YTCP"/>
    <property type="match status" value="1"/>
</dbReference>
<proteinExistence type="inferred from homology"/>
<accession>A0ABV5W0A3</accession>
<dbReference type="CDD" id="cd06261">
    <property type="entry name" value="TM_PBP2"/>
    <property type="match status" value="1"/>
</dbReference>
<dbReference type="PANTHER" id="PTHR43744">
    <property type="entry name" value="ABC TRANSPORTER PERMEASE PROTEIN MG189-RELATED-RELATED"/>
    <property type="match status" value="1"/>
</dbReference>
<comment type="subcellular location">
    <subcellularLocation>
        <location evidence="1 7">Cell membrane</location>
        <topology evidence="1 7">Multi-pass membrane protein</topology>
    </subcellularLocation>
</comment>
<name>A0ABV5W0A3_9BACL</name>
<feature type="domain" description="ABC transmembrane type-1" evidence="8">
    <location>
        <begin position="72"/>
        <end position="279"/>
    </location>
</feature>
<dbReference type="RefSeq" id="WP_344914921.1">
    <property type="nucleotide sequence ID" value="NZ_BAAAYO010000014.1"/>
</dbReference>
<protein>
    <submittedName>
        <fullName evidence="9">Carbohydrate ABC transporter permease</fullName>
    </submittedName>
</protein>
<keyword evidence="3" id="KW-1003">Cell membrane</keyword>
<dbReference type="Gene3D" id="1.10.3720.10">
    <property type="entry name" value="MetI-like"/>
    <property type="match status" value="1"/>
</dbReference>
<dbReference type="Proteomes" id="UP001589619">
    <property type="component" value="Unassembled WGS sequence"/>
</dbReference>
<keyword evidence="4 7" id="KW-0812">Transmembrane</keyword>
<evidence type="ECO:0000259" key="8">
    <source>
        <dbReference type="PROSITE" id="PS50928"/>
    </source>
</evidence>
<keyword evidence="10" id="KW-1185">Reference proteome</keyword>
<keyword evidence="2 7" id="KW-0813">Transport</keyword>
<feature type="transmembrane region" description="Helical" evidence="7">
    <location>
        <begin position="139"/>
        <end position="156"/>
    </location>
</feature>
<evidence type="ECO:0000313" key="9">
    <source>
        <dbReference type="EMBL" id="MFB9753758.1"/>
    </source>
</evidence>
<evidence type="ECO:0000256" key="4">
    <source>
        <dbReference type="ARBA" id="ARBA00022692"/>
    </source>
</evidence>
<dbReference type="PROSITE" id="PS51257">
    <property type="entry name" value="PROKAR_LIPOPROTEIN"/>
    <property type="match status" value="1"/>
</dbReference>
<comment type="similarity">
    <text evidence="7">Belongs to the binding-protein-dependent transport system permease family.</text>
</comment>
<evidence type="ECO:0000256" key="2">
    <source>
        <dbReference type="ARBA" id="ARBA00022448"/>
    </source>
</evidence>
<comment type="caution">
    <text evidence="9">The sequence shown here is derived from an EMBL/GenBank/DDBJ whole genome shotgun (WGS) entry which is preliminary data.</text>
</comment>
<dbReference type="Pfam" id="PF00528">
    <property type="entry name" value="BPD_transp_1"/>
    <property type="match status" value="1"/>
</dbReference>
<evidence type="ECO:0000256" key="1">
    <source>
        <dbReference type="ARBA" id="ARBA00004651"/>
    </source>
</evidence>
<feature type="transmembrane region" description="Helical" evidence="7">
    <location>
        <begin position="71"/>
        <end position="95"/>
    </location>
</feature>
<feature type="transmembrane region" description="Helical" evidence="7">
    <location>
        <begin position="12"/>
        <end position="35"/>
    </location>
</feature>
<sequence>MNQENRLWQWSSHVILLLISLACLFPFVLLIVSSFTNEQSIVREGYSFFPKSLSLDAYAYLGSRWEEIVRAYGITIFITVVGTTVGVLITAMLAYPISKPDMPYRNLVAFLIFFTLLFNGGLVPTYLIYTQVLDMKNTIWALIVPGLLTNGFNVMMMRSFYSTSIPAPVIESANIDGAGEFRTFCSIVFPLSLPILATVGLFELVLYWNDWFNGMVYVTDSKLFSLQNLLNRILMDIQFLASSNLNAGSLQSKPMPSETVRMAIAVIGVIPLLIAYPFFQRFFVKGLVIGAVKG</sequence>
<keyword evidence="6 7" id="KW-0472">Membrane</keyword>
<keyword evidence="5 7" id="KW-1133">Transmembrane helix</keyword>
<feature type="transmembrane region" description="Helical" evidence="7">
    <location>
        <begin position="107"/>
        <end position="127"/>
    </location>
</feature>
<dbReference type="InterPro" id="IPR000515">
    <property type="entry name" value="MetI-like"/>
</dbReference>
<dbReference type="EMBL" id="JBHMAG010000013">
    <property type="protein sequence ID" value="MFB9753758.1"/>
    <property type="molecule type" value="Genomic_DNA"/>
</dbReference>
<feature type="transmembrane region" description="Helical" evidence="7">
    <location>
        <begin position="187"/>
        <end position="209"/>
    </location>
</feature>
<evidence type="ECO:0000256" key="5">
    <source>
        <dbReference type="ARBA" id="ARBA00022989"/>
    </source>
</evidence>